<feature type="signal peptide" evidence="2">
    <location>
        <begin position="1"/>
        <end position="20"/>
    </location>
</feature>
<name>A0A9N9UU05_9HYPO</name>
<feature type="compositionally biased region" description="Low complexity" evidence="1">
    <location>
        <begin position="222"/>
        <end position="234"/>
    </location>
</feature>
<proteinExistence type="predicted"/>
<dbReference type="EMBL" id="CABFNO020001560">
    <property type="protein sequence ID" value="CAH0002587.1"/>
    <property type="molecule type" value="Genomic_DNA"/>
</dbReference>
<keyword evidence="4" id="KW-1185">Reference proteome</keyword>
<reference evidence="3" key="1">
    <citation type="submission" date="2021-10" db="EMBL/GenBank/DDBJ databases">
        <authorList>
            <person name="Piombo E."/>
        </authorList>
    </citation>
    <scope>NUCLEOTIDE SEQUENCE</scope>
</reference>
<feature type="compositionally biased region" description="Basic residues" evidence="1">
    <location>
        <begin position="178"/>
        <end position="189"/>
    </location>
</feature>
<organism evidence="3 4">
    <name type="scientific">Clonostachys byssicola</name>
    <dbReference type="NCBI Taxonomy" id="160290"/>
    <lineage>
        <taxon>Eukaryota</taxon>
        <taxon>Fungi</taxon>
        <taxon>Dikarya</taxon>
        <taxon>Ascomycota</taxon>
        <taxon>Pezizomycotina</taxon>
        <taxon>Sordariomycetes</taxon>
        <taxon>Hypocreomycetidae</taxon>
        <taxon>Hypocreales</taxon>
        <taxon>Bionectriaceae</taxon>
        <taxon>Clonostachys</taxon>
    </lineage>
</organism>
<accession>A0A9N9UU05</accession>
<comment type="caution">
    <text evidence="3">The sequence shown here is derived from an EMBL/GenBank/DDBJ whole genome shotgun (WGS) entry which is preliminary data.</text>
</comment>
<feature type="compositionally biased region" description="Basic residues" evidence="1">
    <location>
        <begin position="235"/>
        <end position="257"/>
    </location>
</feature>
<keyword evidence="2" id="KW-0732">Signal</keyword>
<feature type="region of interest" description="Disordered" evidence="1">
    <location>
        <begin position="131"/>
        <end position="257"/>
    </location>
</feature>
<feature type="chain" id="PRO_5040399255" evidence="2">
    <location>
        <begin position="21"/>
        <end position="257"/>
    </location>
</feature>
<evidence type="ECO:0000256" key="2">
    <source>
        <dbReference type="SAM" id="SignalP"/>
    </source>
</evidence>
<dbReference type="AlphaFoldDB" id="A0A9N9UU05"/>
<evidence type="ECO:0000256" key="1">
    <source>
        <dbReference type="SAM" id="MobiDB-lite"/>
    </source>
</evidence>
<dbReference type="OrthoDB" id="5149310at2759"/>
<evidence type="ECO:0000313" key="3">
    <source>
        <dbReference type="EMBL" id="CAH0002587.1"/>
    </source>
</evidence>
<protein>
    <submittedName>
        <fullName evidence="3">Uncharacterized protein</fullName>
    </submittedName>
</protein>
<dbReference type="Proteomes" id="UP000754883">
    <property type="component" value="Unassembled WGS sequence"/>
</dbReference>
<evidence type="ECO:0000313" key="4">
    <source>
        <dbReference type="Proteomes" id="UP000754883"/>
    </source>
</evidence>
<sequence length="257" mass="28241">MKFATSILATAILLSEIVQAHQEHASKPNALHGKHAFHRAATASRTGRSMIANPLAKRHAGPHYCQNYEWDPVDWPLDGYCEGLAYDGGNIPCWRENQCPIESVDGIRFPCTWHKTHEAYASCDGHDIFTGYDSPPSSPEPQPAQPARAKRSNNKARPANARTPSKSSKAPPVEKQRLVQKSKPRLATKSKKDQERVAKAKAKAQAKGTKKSAPAKNPAPVKKLSPAKPAGKAKGPLKRRAPLKRRTPLNRRAPRKV</sequence>
<feature type="compositionally biased region" description="Basic residues" evidence="1">
    <location>
        <begin position="199"/>
        <end position="210"/>
    </location>
</feature>
<gene>
    <name evidence="3" type="ORF">CBYS24578_00002140</name>
</gene>